<dbReference type="HOGENOM" id="CLU_1180235_0_0_1"/>
<dbReference type="AlphaFoldDB" id="A0A0D2BWT1"/>
<evidence type="ECO:0000313" key="1">
    <source>
        <dbReference type="EMBL" id="KIW15764.1"/>
    </source>
</evidence>
<evidence type="ECO:0000313" key="2">
    <source>
        <dbReference type="Proteomes" id="UP000053328"/>
    </source>
</evidence>
<accession>A0A0D2BWT1</accession>
<dbReference type="Proteomes" id="UP000053328">
    <property type="component" value="Unassembled WGS sequence"/>
</dbReference>
<organism evidence="1 2">
    <name type="scientific">Exophiala spinifera</name>
    <dbReference type="NCBI Taxonomy" id="91928"/>
    <lineage>
        <taxon>Eukaryota</taxon>
        <taxon>Fungi</taxon>
        <taxon>Dikarya</taxon>
        <taxon>Ascomycota</taxon>
        <taxon>Pezizomycotina</taxon>
        <taxon>Eurotiomycetes</taxon>
        <taxon>Chaetothyriomycetidae</taxon>
        <taxon>Chaetothyriales</taxon>
        <taxon>Herpotrichiellaceae</taxon>
        <taxon>Exophiala</taxon>
    </lineage>
</organism>
<dbReference type="EMBL" id="KN847495">
    <property type="protein sequence ID" value="KIW15764.1"/>
    <property type="molecule type" value="Genomic_DNA"/>
</dbReference>
<dbReference type="VEuPathDB" id="FungiDB:PV08_05814"/>
<dbReference type="GeneID" id="27332897"/>
<gene>
    <name evidence="1" type="ORF">PV08_05814</name>
</gene>
<proteinExistence type="predicted"/>
<dbReference type="OrthoDB" id="2951834at2759"/>
<keyword evidence="2" id="KW-1185">Reference proteome</keyword>
<reference evidence="1 2" key="1">
    <citation type="submission" date="2015-01" db="EMBL/GenBank/DDBJ databases">
        <title>The Genome Sequence of Exophiala spinifera CBS89968.</title>
        <authorList>
            <consortium name="The Broad Institute Genomics Platform"/>
            <person name="Cuomo C."/>
            <person name="de Hoog S."/>
            <person name="Gorbushina A."/>
            <person name="Stielow B."/>
            <person name="Teixiera M."/>
            <person name="Abouelleil A."/>
            <person name="Chapman S.B."/>
            <person name="Priest M."/>
            <person name="Young S.K."/>
            <person name="Wortman J."/>
            <person name="Nusbaum C."/>
            <person name="Birren B."/>
        </authorList>
    </citation>
    <scope>NUCLEOTIDE SEQUENCE [LARGE SCALE GENOMIC DNA]</scope>
    <source>
        <strain evidence="1 2">CBS 89968</strain>
    </source>
</reference>
<name>A0A0D2BWT1_9EURO</name>
<protein>
    <submittedName>
        <fullName evidence="1">Uncharacterized protein</fullName>
    </submittedName>
</protein>
<sequence>MHSLPLSLSYRKFIHRLNVAILAKRSRSSRLEVYNPMLLGRLTSQMQTTFPNLHGITLTLCILGPKNPPEYYNCRTCVLPDLALNSFWNAKISGINLQMGAHYTVKICELTREALEHEFGWMYELPALRWIDIYCQTALSHASYNTWVAGPGELTARSQRVQRDSTRIRQQLRMERAALGALVEALPVLLPNLSINIYRKSTWRTSVVSYEPLDLNTPEETIIPRLMRDRTIGAE</sequence>
<dbReference type="RefSeq" id="XP_016235980.1">
    <property type="nucleotide sequence ID" value="XM_016380153.1"/>
</dbReference>